<evidence type="ECO:0000313" key="1">
    <source>
        <dbReference type="EMBL" id="HIY26593.1"/>
    </source>
</evidence>
<dbReference type="EMBL" id="DXDU01000091">
    <property type="protein sequence ID" value="HIY26593.1"/>
    <property type="molecule type" value="Genomic_DNA"/>
</dbReference>
<dbReference type="Proteomes" id="UP000823915">
    <property type="component" value="Unassembled WGS sequence"/>
</dbReference>
<sequence>MKQKTILVIDGQGGRMGAALVSQCKAAGLPAQIIAVGANSAATAAMLKAGADAAATGENPVVVNSQIADVILGPMGILTANALWGEITPAMSAAVSESRAQKILIPVNRCSVTVVGVAELPLGDYVSLAVAKARALFEQDEN</sequence>
<dbReference type="InterPro" id="IPR024208">
    <property type="entry name" value="DUF3842"/>
</dbReference>
<proteinExistence type="predicted"/>
<name>A0A9D1YCW8_9FIRM</name>
<organism evidence="1 2">
    <name type="scientific">Candidatus Acutalibacter pullistercoris</name>
    <dbReference type="NCBI Taxonomy" id="2838418"/>
    <lineage>
        <taxon>Bacteria</taxon>
        <taxon>Bacillati</taxon>
        <taxon>Bacillota</taxon>
        <taxon>Clostridia</taxon>
        <taxon>Eubacteriales</taxon>
        <taxon>Acutalibacteraceae</taxon>
        <taxon>Acutalibacter</taxon>
    </lineage>
</organism>
<reference evidence="1" key="1">
    <citation type="journal article" date="2021" name="PeerJ">
        <title>Extensive microbial diversity within the chicken gut microbiome revealed by metagenomics and culture.</title>
        <authorList>
            <person name="Gilroy R."/>
            <person name="Ravi A."/>
            <person name="Getino M."/>
            <person name="Pursley I."/>
            <person name="Horton D.L."/>
            <person name="Alikhan N.F."/>
            <person name="Baker D."/>
            <person name="Gharbi K."/>
            <person name="Hall N."/>
            <person name="Watson M."/>
            <person name="Adriaenssens E.M."/>
            <person name="Foster-Nyarko E."/>
            <person name="Jarju S."/>
            <person name="Secka A."/>
            <person name="Antonio M."/>
            <person name="Oren A."/>
            <person name="Chaudhuri R.R."/>
            <person name="La Ragione R."/>
            <person name="Hildebrand F."/>
            <person name="Pallen M.J."/>
        </authorList>
    </citation>
    <scope>NUCLEOTIDE SEQUENCE</scope>
    <source>
        <strain evidence="1">1282</strain>
    </source>
</reference>
<dbReference type="Pfam" id="PF12953">
    <property type="entry name" value="DUF3842"/>
    <property type="match status" value="1"/>
</dbReference>
<comment type="caution">
    <text evidence="1">The sequence shown here is derived from an EMBL/GenBank/DDBJ whole genome shotgun (WGS) entry which is preliminary data.</text>
</comment>
<dbReference type="AlphaFoldDB" id="A0A9D1YCW8"/>
<reference evidence="1" key="2">
    <citation type="submission" date="2021-04" db="EMBL/GenBank/DDBJ databases">
        <authorList>
            <person name="Gilroy R."/>
        </authorList>
    </citation>
    <scope>NUCLEOTIDE SEQUENCE</scope>
    <source>
        <strain evidence="1">1282</strain>
    </source>
</reference>
<evidence type="ECO:0000313" key="2">
    <source>
        <dbReference type="Proteomes" id="UP000823915"/>
    </source>
</evidence>
<accession>A0A9D1YCW8</accession>
<protein>
    <submittedName>
        <fullName evidence="1">DUF3842 family protein</fullName>
    </submittedName>
</protein>
<gene>
    <name evidence="1" type="ORF">H9838_05375</name>
</gene>